<sequence length="119" mass="13022">MQAPFKGNSSLIYYPISKEGRMTSLTELVKLGKVASRVLIETLEALANNGKDLGLVEAKDVVGLLDRSEPPLSRAELERLKGASRKASTDLGTQGKSWAEQDWARIVNAIEAKLARMPR</sequence>
<evidence type="ECO:0000313" key="1">
    <source>
        <dbReference type="EMBL" id="OGM10292.1"/>
    </source>
</evidence>
<gene>
    <name evidence="1" type="ORF">A2Y68_02535</name>
</gene>
<dbReference type="AlphaFoldDB" id="A0A1F7X5F4"/>
<comment type="caution">
    <text evidence="1">The sequence shown here is derived from an EMBL/GenBank/DDBJ whole genome shotgun (WGS) entry which is preliminary data.</text>
</comment>
<protein>
    <submittedName>
        <fullName evidence="1">Uncharacterized protein</fullName>
    </submittedName>
</protein>
<evidence type="ECO:0000313" key="2">
    <source>
        <dbReference type="Proteomes" id="UP000176778"/>
    </source>
</evidence>
<accession>A0A1F7X5F4</accession>
<reference evidence="1 2" key="1">
    <citation type="journal article" date="2016" name="Nat. Commun.">
        <title>Thousands of microbial genomes shed light on interconnected biogeochemical processes in an aquifer system.</title>
        <authorList>
            <person name="Anantharaman K."/>
            <person name="Brown C.T."/>
            <person name="Hug L.A."/>
            <person name="Sharon I."/>
            <person name="Castelle C.J."/>
            <person name="Probst A.J."/>
            <person name="Thomas B.C."/>
            <person name="Singh A."/>
            <person name="Wilkins M.J."/>
            <person name="Karaoz U."/>
            <person name="Brodie E.L."/>
            <person name="Williams K.H."/>
            <person name="Hubbard S.S."/>
            <person name="Banfield J.F."/>
        </authorList>
    </citation>
    <scope>NUCLEOTIDE SEQUENCE [LARGE SCALE GENOMIC DNA]</scope>
</reference>
<name>A0A1F7X5F4_9BACT</name>
<organism evidence="1 2">
    <name type="scientific">Candidatus Woesebacteria bacterium RBG_13_46_13</name>
    <dbReference type="NCBI Taxonomy" id="1802479"/>
    <lineage>
        <taxon>Bacteria</taxon>
        <taxon>Candidatus Woeseibacteriota</taxon>
    </lineage>
</organism>
<proteinExistence type="predicted"/>
<dbReference type="EMBL" id="MGFR01000001">
    <property type="protein sequence ID" value="OGM10292.1"/>
    <property type="molecule type" value="Genomic_DNA"/>
</dbReference>
<dbReference type="Proteomes" id="UP000176778">
    <property type="component" value="Unassembled WGS sequence"/>
</dbReference>